<protein>
    <submittedName>
        <fullName evidence="2">Uncharacterized protein</fullName>
    </submittedName>
</protein>
<dbReference type="GeneID" id="30210990"/>
<dbReference type="EMBL" id="KI894023">
    <property type="protein sequence ID" value="OCF23608.1"/>
    <property type="molecule type" value="Genomic_DNA"/>
</dbReference>
<dbReference type="AlphaFoldDB" id="A0A1B9FXV7"/>
<sequence length="199" mass="22527">MLFKYFSILATLTVAFGLPSDLTEIANRQQDKPTALLQLMVGSHSKYISGFLNNDTVMGGEWIKEDGMFTSDKSMYKNIVWQENNATAAAPFWWLIYDTTVKKEDLKDEHIKYNMSCKAQLLEGIDKAGYYSFGLDIESPYLSPIPWDDWDSVVNEANVICDSGECVAEDGCKGLEMPKWNQAFLEDYAKTVKKETQAP</sequence>
<evidence type="ECO:0000256" key="1">
    <source>
        <dbReference type="SAM" id="SignalP"/>
    </source>
</evidence>
<keyword evidence="4" id="KW-1185">Reference proteome</keyword>
<dbReference type="EMBL" id="CP144546">
    <property type="protein sequence ID" value="WVW85632.1"/>
    <property type="molecule type" value="Genomic_DNA"/>
</dbReference>
<reference evidence="2" key="3">
    <citation type="submission" date="2014-01" db="EMBL/GenBank/DDBJ databases">
        <title>Evolution of pathogenesis and genome organization in the Tremellales.</title>
        <authorList>
            <person name="Cuomo C."/>
            <person name="Litvintseva A."/>
            <person name="Heitman J."/>
            <person name="Chen Y."/>
            <person name="Sun S."/>
            <person name="Springer D."/>
            <person name="Dromer F."/>
            <person name="Young S."/>
            <person name="Zeng Q."/>
            <person name="Chapman S."/>
            <person name="Gujja S."/>
            <person name="Saif S."/>
            <person name="Birren B."/>
        </authorList>
    </citation>
    <scope>NUCLEOTIDE SEQUENCE</scope>
    <source>
        <strain evidence="2">CBS 10118</strain>
    </source>
</reference>
<evidence type="ECO:0000313" key="4">
    <source>
        <dbReference type="Proteomes" id="UP000092730"/>
    </source>
</evidence>
<reference evidence="3" key="2">
    <citation type="submission" date="2013-07" db="EMBL/GenBank/DDBJ databases">
        <authorList>
            <consortium name="The Broad Institute Genome Sequencing Platform"/>
            <person name="Cuomo C."/>
            <person name="Litvintseva A."/>
            <person name="Chen Y."/>
            <person name="Heitman J."/>
            <person name="Sun S."/>
            <person name="Springer D."/>
            <person name="Dromer F."/>
            <person name="Young S.K."/>
            <person name="Zeng Q."/>
            <person name="Gargeya S."/>
            <person name="Fitzgerald M."/>
            <person name="Abouelleil A."/>
            <person name="Alvarado L."/>
            <person name="Berlin A.M."/>
            <person name="Chapman S.B."/>
            <person name="Dewar J."/>
            <person name="Goldberg J."/>
            <person name="Griggs A."/>
            <person name="Gujja S."/>
            <person name="Hansen M."/>
            <person name="Howarth C."/>
            <person name="Imamovic A."/>
            <person name="Larimer J."/>
            <person name="McCowan C."/>
            <person name="Murphy C."/>
            <person name="Pearson M."/>
            <person name="Priest M."/>
            <person name="Roberts A."/>
            <person name="Saif S."/>
            <person name="Shea T."/>
            <person name="Sykes S."/>
            <person name="Wortman J."/>
            <person name="Nusbaum C."/>
            <person name="Birren B."/>
        </authorList>
    </citation>
    <scope>NUCLEOTIDE SEQUENCE</scope>
    <source>
        <strain evidence="3">CBS 10118</strain>
    </source>
</reference>
<evidence type="ECO:0000313" key="2">
    <source>
        <dbReference type="EMBL" id="OCF23608.1"/>
    </source>
</evidence>
<dbReference type="RefSeq" id="XP_019044678.1">
    <property type="nucleotide sequence ID" value="XM_019193201.1"/>
</dbReference>
<evidence type="ECO:0000313" key="3">
    <source>
        <dbReference type="EMBL" id="WVW85632.1"/>
    </source>
</evidence>
<dbReference type="Proteomes" id="UP000092730">
    <property type="component" value="Chromosome 6"/>
</dbReference>
<dbReference type="VEuPathDB" id="FungiDB:I302_06591"/>
<keyword evidence="1" id="KW-0732">Signal</keyword>
<feature type="signal peptide" evidence="1">
    <location>
        <begin position="1"/>
        <end position="17"/>
    </location>
</feature>
<accession>A0A1B9FXV7</accession>
<gene>
    <name evidence="2" type="ORF">I302_06591</name>
    <name evidence="3" type="ORF">I302_107670</name>
</gene>
<feature type="chain" id="PRO_5042334708" evidence="1">
    <location>
        <begin position="18"/>
        <end position="199"/>
    </location>
</feature>
<dbReference type="OrthoDB" id="2566135at2759"/>
<reference evidence="3" key="4">
    <citation type="submission" date="2024-02" db="EMBL/GenBank/DDBJ databases">
        <title>Comparative genomics of Cryptococcus and Kwoniella reveals pathogenesis evolution and contrasting modes of karyotype evolution via chromosome fusion or intercentromeric recombination.</title>
        <authorList>
            <person name="Coelho M.A."/>
            <person name="David-Palma M."/>
            <person name="Shea T."/>
            <person name="Bowers K."/>
            <person name="McGinley-Smith S."/>
            <person name="Mohammad A.W."/>
            <person name="Gnirke A."/>
            <person name="Yurkov A.M."/>
            <person name="Nowrousian M."/>
            <person name="Sun S."/>
            <person name="Cuomo C.A."/>
            <person name="Heitman J."/>
        </authorList>
    </citation>
    <scope>NUCLEOTIDE SEQUENCE</scope>
    <source>
        <strain evidence="3">CBS 10118</strain>
    </source>
</reference>
<organism evidence="2">
    <name type="scientific">Kwoniella bestiolae CBS 10118</name>
    <dbReference type="NCBI Taxonomy" id="1296100"/>
    <lineage>
        <taxon>Eukaryota</taxon>
        <taxon>Fungi</taxon>
        <taxon>Dikarya</taxon>
        <taxon>Basidiomycota</taxon>
        <taxon>Agaricomycotina</taxon>
        <taxon>Tremellomycetes</taxon>
        <taxon>Tremellales</taxon>
        <taxon>Cryptococcaceae</taxon>
        <taxon>Kwoniella</taxon>
    </lineage>
</organism>
<dbReference type="KEGG" id="kbi:30210990"/>
<proteinExistence type="predicted"/>
<name>A0A1B9FXV7_9TREE</name>
<reference evidence="2" key="1">
    <citation type="submission" date="2013-07" db="EMBL/GenBank/DDBJ databases">
        <title>The Genome Sequence of Cryptococcus bestiolae CBS10118.</title>
        <authorList>
            <consortium name="The Broad Institute Genome Sequencing Platform"/>
            <person name="Cuomo C."/>
            <person name="Litvintseva A."/>
            <person name="Chen Y."/>
            <person name="Heitman J."/>
            <person name="Sun S."/>
            <person name="Springer D."/>
            <person name="Dromer F."/>
            <person name="Young S.K."/>
            <person name="Zeng Q."/>
            <person name="Gargeya S."/>
            <person name="Fitzgerald M."/>
            <person name="Abouelleil A."/>
            <person name="Alvarado L."/>
            <person name="Berlin A.M."/>
            <person name="Chapman S.B."/>
            <person name="Dewar J."/>
            <person name="Goldberg J."/>
            <person name="Griggs A."/>
            <person name="Gujja S."/>
            <person name="Hansen M."/>
            <person name="Howarth C."/>
            <person name="Imamovic A."/>
            <person name="Larimer J."/>
            <person name="McCowan C."/>
            <person name="Murphy C."/>
            <person name="Pearson M."/>
            <person name="Priest M."/>
            <person name="Roberts A."/>
            <person name="Saif S."/>
            <person name="Shea T."/>
            <person name="Sykes S."/>
            <person name="Wortman J."/>
            <person name="Nusbaum C."/>
            <person name="Birren B."/>
        </authorList>
    </citation>
    <scope>NUCLEOTIDE SEQUENCE [LARGE SCALE GENOMIC DNA]</scope>
    <source>
        <strain evidence="2">CBS 10118</strain>
    </source>
</reference>